<feature type="compositionally biased region" description="Basic residues" evidence="5">
    <location>
        <begin position="767"/>
        <end position="778"/>
    </location>
</feature>
<dbReference type="AlphaFoldDB" id="A0A9Q9RM03"/>
<dbReference type="InterPro" id="IPR051964">
    <property type="entry name" value="Chaperone_stress_response"/>
</dbReference>
<dbReference type="PROSITE" id="PS51061">
    <property type="entry name" value="R3H"/>
    <property type="match status" value="1"/>
</dbReference>
<dbReference type="Pfam" id="PF01585">
    <property type="entry name" value="G-patch"/>
    <property type="match status" value="1"/>
</dbReference>
<dbReference type="SUPFAM" id="SSF46565">
    <property type="entry name" value="Chaperone J-domain"/>
    <property type="match status" value="1"/>
</dbReference>
<evidence type="ECO:0000256" key="5">
    <source>
        <dbReference type="SAM" id="MobiDB-lite"/>
    </source>
</evidence>
<feature type="domain" description="C2H2-type" evidence="7">
    <location>
        <begin position="316"/>
        <end position="340"/>
    </location>
</feature>
<feature type="compositionally biased region" description="Acidic residues" evidence="5">
    <location>
        <begin position="830"/>
        <end position="840"/>
    </location>
</feature>
<dbReference type="InterPro" id="IPR013087">
    <property type="entry name" value="Znf_C2H2_type"/>
</dbReference>
<dbReference type="CDD" id="cd06257">
    <property type="entry name" value="DnaJ"/>
    <property type="match status" value="1"/>
</dbReference>
<feature type="region of interest" description="Disordered" evidence="5">
    <location>
        <begin position="249"/>
        <end position="310"/>
    </location>
</feature>
<feature type="domain" description="G-patch" evidence="8">
    <location>
        <begin position="1107"/>
        <end position="1150"/>
    </location>
</feature>
<dbReference type="PROSITE" id="PS50174">
    <property type="entry name" value="G_PATCH"/>
    <property type="match status" value="1"/>
</dbReference>
<sequence>MGAQQSSETSNAGGPAPVAKTCYYELLSVERSATDDEIKRAYRRKALELHPDRNINDVETATRRFAEVQTAYEILSDPQERAWYDSHRDAILSGRDGDDDGQSTTFRNVRLTSAEEIMGLIRKFNAAVPFDDEPTGFYGICRETFEHLAMEEEAAADHDDLNVRNYTTFGSSDDDYEDVVKPFYTAWTGFTTVKSFAWKDKYRLSDAPDRRVRRLMEKENKKMREDAIREFNDAVNFLVGFVRKRDPRYLPNSQTQDERQASLRNAAAAQAARSRAANQERMASFEVPEWAQARSDDNGAEGGFSESEEESEVEILECVICDKSFKSEKQLEAHEKSKKHIKAVQQMRRQMKREGAELELDGVSSPYETNANKQTDAAAQKDDVKEESLGSTQGGIVSPSPAESSLAATPAESADASDDTDYAPRDIVEERIASASKLKTTSDVTNEDDELSVSVQDLSVDEPAQGKKVGKAKAKRAKKAAAAQSQKEEPQCGVCGETFASRTRLFVHIREEGHAELKSVTGGGKKKKRGAPAFRGARNARGGRGGRGASRGGGSYSSTPPRVNSTREEIAGFTLADEARQTSQHDHSTWGNSSLRLRPVTFVSAGPTEPLKFLDAIVDPGDKKDNQADEQSFEESTDEVEFIGPDDLEEAIQAETAPEESIPQEVPFFFDLTGDQVQKKKDLPPVEIPDRPSSSSSTSSEEVLLFKGRGAQRNVQSVPDIDMMQMQTEIRVVEQAIITEPAHSQQTPAPELQTEPIRSKNLTKIEKKQKKREKRNAKTKLDDEEDAILADYIANLKENTEVDDYFKELLEGGRHSDDSGVSESANAAGDDTDDHTDDAEATNGDEVPSEIDDETLARLIAGQHLGQDLGMEDVHFGDSSSDSDSDSDDTGKRTKQHQEFGNDFDLMDWDRPSLRRRKGKGARAQISFNMSDSELEASLQASWKSDRLKKSERKKQREEMRALGMLGKKDPDDLRVKYPDGMNMDQVADELQTFLMGSDEQLNFPPMDNNARKMIHELASKFKLKSKSIGKGDQRRPTLHRTKRTPPYVPATFDQALKRVNRKYLPRSDKKGKKGNRLPPARGGTSVAAATYQDGEVVGASAPELGIENRGRAMLEKMGWSMGTALGASNNKGIMQPVTHTMKRSKAGLG</sequence>
<dbReference type="GO" id="GO:0008270">
    <property type="term" value="F:zinc ion binding"/>
    <property type="evidence" value="ECO:0007669"/>
    <property type="project" value="UniProtKB-KW"/>
</dbReference>
<dbReference type="InterPro" id="IPR034082">
    <property type="entry name" value="R3H_G-patch"/>
</dbReference>
<feature type="compositionally biased region" description="Polar residues" evidence="5">
    <location>
        <begin position="389"/>
        <end position="407"/>
    </location>
</feature>
<dbReference type="Gene3D" id="1.10.287.110">
    <property type="entry name" value="DnaJ domain"/>
    <property type="match status" value="1"/>
</dbReference>
<dbReference type="Pfam" id="PF00226">
    <property type="entry name" value="DnaJ"/>
    <property type="match status" value="1"/>
</dbReference>
<keyword evidence="1" id="KW-0479">Metal-binding</keyword>
<evidence type="ECO:0000259" key="8">
    <source>
        <dbReference type="PROSITE" id="PS50174"/>
    </source>
</evidence>
<feature type="domain" description="R3H" evidence="9">
    <location>
        <begin position="981"/>
        <end position="1043"/>
    </location>
</feature>
<dbReference type="SMART" id="SM00393">
    <property type="entry name" value="R3H"/>
    <property type="match status" value="1"/>
</dbReference>
<feature type="region of interest" description="Disordered" evidence="5">
    <location>
        <begin position="518"/>
        <end position="566"/>
    </location>
</feature>
<feature type="compositionally biased region" description="Basic residues" evidence="5">
    <location>
        <begin position="468"/>
        <end position="479"/>
    </location>
</feature>
<dbReference type="PANTHER" id="PTHR44029">
    <property type="entry name" value="DNAJ HOMOLOG SUBFAMILY C MEMBER 21"/>
    <property type="match status" value="1"/>
</dbReference>
<feature type="region of interest" description="Disordered" evidence="5">
    <location>
        <begin position="812"/>
        <end position="925"/>
    </location>
</feature>
<keyword evidence="3" id="KW-0862">Zinc</keyword>
<dbReference type="InterPro" id="IPR018253">
    <property type="entry name" value="DnaJ_domain_CS"/>
</dbReference>
<dbReference type="InterPro" id="IPR036869">
    <property type="entry name" value="J_dom_sf"/>
</dbReference>
<evidence type="ECO:0008006" key="12">
    <source>
        <dbReference type="Google" id="ProtNLM"/>
    </source>
</evidence>
<feature type="compositionally biased region" description="Basic and acidic residues" evidence="5">
    <location>
        <begin position="379"/>
        <end position="388"/>
    </location>
</feature>
<dbReference type="SMART" id="SM00451">
    <property type="entry name" value="ZnF_U1"/>
    <property type="match status" value="1"/>
</dbReference>
<evidence type="ECO:0000259" key="9">
    <source>
        <dbReference type="PROSITE" id="PS51061"/>
    </source>
</evidence>
<dbReference type="Pfam" id="PF01424">
    <property type="entry name" value="R3H"/>
    <property type="match status" value="1"/>
</dbReference>
<feature type="region of interest" description="Disordered" evidence="5">
    <location>
        <begin position="1063"/>
        <end position="1086"/>
    </location>
</feature>
<evidence type="ECO:0000313" key="10">
    <source>
        <dbReference type="EMBL" id="VTT68875.1"/>
    </source>
</evidence>
<feature type="region of interest" description="Disordered" evidence="5">
    <location>
        <begin position="1027"/>
        <end position="1048"/>
    </location>
</feature>
<dbReference type="PROSITE" id="PS50157">
    <property type="entry name" value="ZINC_FINGER_C2H2_2"/>
    <property type="match status" value="2"/>
</dbReference>
<dbReference type="SUPFAM" id="SSF82708">
    <property type="entry name" value="R3H domain"/>
    <property type="match status" value="1"/>
</dbReference>
<evidence type="ECO:0000256" key="2">
    <source>
        <dbReference type="ARBA" id="ARBA00022771"/>
    </source>
</evidence>
<name>A0A9Q9RM03_FUSFU</name>
<dbReference type="InterPro" id="IPR022755">
    <property type="entry name" value="Znf_C2H2_jaz"/>
</dbReference>
<evidence type="ECO:0000259" key="6">
    <source>
        <dbReference type="PROSITE" id="PS50076"/>
    </source>
</evidence>
<feature type="compositionally biased region" description="Basic residues" evidence="5">
    <location>
        <begin position="1063"/>
        <end position="1076"/>
    </location>
</feature>
<evidence type="ECO:0000256" key="1">
    <source>
        <dbReference type="ARBA" id="ARBA00022723"/>
    </source>
</evidence>
<dbReference type="InterPro" id="IPR001374">
    <property type="entry name" value="R3H_dom"/>
</dbReference>
<feature type="compositionally biased region" description="Low complexity" evidence="5">
    <location>
        <begin position="262"/>
        <end position="281"/>
    </location>
</feature>
<dbReference type="InterPro" id="IPR001623">
    <property type="entry name" value="DnaJ_domain"/>
</dbReference>
<dbReference type="GO" id="GO:0005737">
    <property type="term" value="C:cytoplasm"/>
    <property type="evidence" value="ECO:0007669"/>
    <property type="project" value="TreeGrafter"/>
</dbReference>
<feature type="compositionally biased region" description="Basic and acidic residues" evidence="5">
    <location>
        <begin position="679"/>
        <end position="690"/>
    </location>
</feature>
<dbReference type="InterPro" id="IPR036236">
    <property type="entry name" value="Znf_C2H2_sf"/>
</dbReference>
<dbReference type="Gene3D" id="3.30.1370.50">
    <property type="entry name" value="R3H-like domain"/>
    <property type="match status" value="1"/>
</dbReference>
<dbReference type="PROSITE" id="PS00028">
    <property type="entry name" value="ZINC_FINGER_C2H2_1"/>
    <property type="match status" value="2"/>
</dbReference>
<dbReference type="FunFam" id="1.10.287.110:FF:000046">
    <property type="entry name" value="dnaJ homolog subfamily C member 21"/>
    <property type="match status" value="1"/>
</dbReference>
<feature type="region of interest" description="Disordered" evidence="5">
    <location>
        <begin position="618"/>
        <end position="640"/>
    </location>
</feature>
<dbReference type="InterPro" id="IPR000467">
    <property type="entry name" value="G_patch_dom"/>
</dbReference>
<accession>A0A9Q9RM03</accession>
<feature type="compositionally biased region" description="Basic and acidic residues" evidence="5">
    <location>
        <begin position="889"/>
        <end position="900"/>
    </location>
</feature>
<keyword evidence="2 4" id="KW-0863">Zinc-finger</keyword>
<dbReference type="PROSITE" id="PS50076">
    <property type="entry name" value="DNAJ_2"/>
    <property type="match status" value="1"/>
</dbReference>
<organism evidence="10 11">
    <name type="scientific">Fusarium fujikuroi</name>
    <name type="common">Bakanae and foot rot disease fungus</name>
    <name type="synonym">Gibberella fujikuroi</name>
    <dbReference type="NCBI Taxonomy" id="5127"/>
    <lineage>
        <taxon>Eukaryota</taxon>
        <taxon>Fungi</taxon>
        <taxon>Dikarya</taxon>
        <taxon>Ascomycota</taxon>
        <taxon>Pezizomycotina</taxon>
        <taxon>Sordariomycetes</taxon>
        <taxon>Hypocreomycetidae</taxon>
        <taxon>Hypocreales</taxon>
        <taxon>Nectriaceae</taxon>
        <taxon>Fusarium</taxon>
        <taxon>Fusarium fujikuroi species complex</taxon>
    </lineage>
</organism>
<gene>
    <name evidence="10" type="ORF">C2S_7214</name>
</gene>
<feature type="compositionally biased region" description="Polar residues" evidence="5">
    <location>
        <begin position="366"/>
        <end position="377"/>
    </location>
</feature>
<evidence type="ECO:0000256" key="3">
    <source>
        <dbReference type="ARBA" id="ARBA00022833"/>
    </source>
</evidence>
<evidence type="ECO:0000259" key="7">
    <source>
        <dbReference type="PROSITE" id="PS50157"/>
    </source>
</evidence>
<dbReference type="InterPro" id="IPR036867">
    <property type="entry name" value="R3H_dom_sf"/>
</dbReference>
<dbReference type="SMART" id="SM00271">
    <property type="entry name" value="DnaJ"/>
    <property type="match status" value="1"/>
</dbReference>
<dbReference type="SUPFAM" id="SSF57667">
    <property type="entry name" value="beta-beta-alpha zinc fingers"/>
    <property type="match status" value="1"/>
</dbReference>
<dbReference type="InterPro" id="IPR054076">
    <property type="entry name" value="ZUO1-like_ZHD"/>
</dbReference>
<feature type="compositionally biased region" description="Basic and acidic residues" evidence="5">
    <location>
        <begin position="422"/>
        <end position="432"/>
    </location>
</feature>
<dbReference type="PANTHER" id="PTHR44029:SF1">
    <property type="entry name" value="DNAJ HOMOLOG SUBFAMILY C MEMBER 21"/>
    <property type="match status" value="1"/>
</dbReference>
<dbReference type="SMART" id="SM00443">
    <property type="entry name" value="G_patch"/>
    <property type="match status" value="1"/>
</dbReference>
<feature type="region of interest" description="Disordered" evidence="5">
    <location>
        <begin position="739"/>
        <end position="787"/>
    </location>
</feature>
<feature type="region of interest" description="Disordered" evidence="5">
    <location>
        <begin position="332"/>
        <end position="492"/>
    </location>
</feature>
<dbReference type="GO" id="GO:0003676">
    <property type="term" value="F:nucleic acid binding"/>
    <property type="evidence" value="ECO:0007669"/>
    <property type="project" value="UniProtKB-UniRule"/>
</dbReference>
<comment type="caution">
    <text evidence="10">The sequence shown here is derived from an EMBL/GenBank/DDBJ whole genome shotgun (WGS) entry which is preliminary data.</text>
</comment>
<proteinExistence type="predicted"/>
<dbReference type="CDD" id="cd02646">
    <property type="entry name" value="R3H_G-patch"/>
    <property type="match status" value="1"/>
</dbReference>
<protein>
    <recommendedName>
        <fullName evidence="12">Protein SQS1</fullName>
    </recommendedName>
</protein>
<feature type="region of interest" description="Disordered" evidence="5">
    <location>
        <begin position="679"/>
        <end position="702"/>
    </location>
</feature>
<dbReference type="Pfam" id="PF12171">
    <property type="entry name" value="zf-C2H2_jaz"/>
    <property type="match status" value="1"/>
</dbReference>
<dbReference type="Gene3D" id="3.30.160.60">
    <property type="entry name" value="Classic Zinc Finger"/>
    <property type="match status" value="1"/>
</dbReference>
<dbReference type="Proteomes" id="UP000760494">
    <property type="component" value="Unassembled WGS sequence"/>
</dbReference>
<feature type="compositionally biased region" description="Gly residues" evidence="5">
    <location>
        <begin position="542"/>
        <end position="555"/>
    </location>
</feature>
<dbReference type="PRINTS" id="PR00625">
    <property type="entry name" value="JDOMAIN"/>
</dbReference>
<evidence type="ECO:0000256" key="4">
    <source>
        <dbReference type="PROSITE-ProRule" id="PRU00042"/>
    </source>
</evidence>
<feature type="domain" description="J" evidence="6">
    <location>
        <begin position="22"/>
        <end position="88"/>
    </location>
</feature>
<dbReference type="SMART" id="SM00355">
    <property type="entry name" value="ZnF_C2H2"/>
    <property type="match status" value="2"/>
</dbReference>
<dbReference type="EMBL" id="CABFJX010000235">
    <property type="protein sequence ID" value="VTT68875.1"/>
    <property type="molecule type" value="Genomic_DNA"/>
</dbReference>
<feature type="compositionally biased region" description="Acidic residues" evidence="5">
    <location>
        <begin position="631"/>
        <end position="640"/>
    </location>
</feature>
<dbReference type="Pfam" id="PF21884">
    <property type="entry name" value="ZUO1-like_ZHD"/>
    <property type="match status" value="1"/>
</dbReference>
<feature type="compositionally biased region" description="Low complexity" evidence="5">
    <location>
        <begin position="531"/>
        <end position="540"/>
    </location>
</feature>
<evidence type="ECO:0000313" key="11">
    <source>
        <dbReference type="Proteomes" id="UP000760494"/>
    </source>
</evidence>
<reference evidence="10" key="1">
    <citation type="submission" date="2019-05" db="EMBL/GenBank/DDBJ databases">
        <authorList>
            <person name="Piombo E."/>
        </authorList>
    </citation>
    <scope>NUCLEOTIDE SEQUENCE</scope>
    <source>
        <strain evidence="10">C2S</strain>
    </source>
</reference>
<feature type="domain" description="C2H2-type" evidence="7">
    <location>
        <begin position="490"/>
        <end position="519"/>
    </location>
</feature>
<dbReference type="InterPro" id="IPR003604">
    <property type="entry name" value="Matrin/U1-like-C_Znf_C2H2"/>
</dbReference>
<dbReference type="PROSITE" id="PS00636">
    <property type="entry name" value="DNAJ_1"/>
    <property type="match status" value="1"/>
</dbReference>